<feature type="compositionally biased region" description="Acidic residues" evidence="6">
    <location>
        <begin position="30"/>
        <end position="49"/>
    </location>
</feature>
<organism evidence="9">
    <name type="scientific">Boana raniceps</name>
    <name type="common">Chaco tree frog</name>
    <name type="synonym">Hyla roeschmanni</name>
    <dbReference type="NCBI Taxonomy" id="192750"/>
    <lineage>
        <taxon>Eukaryota</taxon>
        <taxon>Metazoa</taxon>
        <taxon>Chordata</taxon>
        <taxon>Craniata</taxon>
        <taxon>Vertebrata</taxon>
        <taxon>Euteleostomi</taxon>
        <taxon>Amphibia</taxon>
        <taxon>Batrachia</taxon>
        <taxon>Anura</taxon>
        <taxon>Neobatrachia</taxon>
        <taxon>Hyloidea</taxon>
        <taxon>Hylidae</taxon>
        <taxon>Hylinae</taxon>
        <taxon>Cophomantini</taxon>
        <taxon>Boana</taxon>
    </lineage>
</organism>
<keyword evidence="5" id="KW-0044">Antibiotic</keyword>
<feature type="domain" description="Frog antimicrobial peptide propeptide" evidence="8">
    <location>
        <begin position="2"/>
        <end position="45"/>
    </location>
</feature>
<evidence type="ECO:0000256" key="4">
    <source>
        <dbReference type="ARBA" id="ARBA00022729"/>
    </source>
</evidence>
<evidence type="ECO:0000313" key="9">
    <source>
        <dbReference type="EMBL" id="AVG44206.1"/>
    </source>
</evidence>
<sequence length="82" mass="9234">MAFLKKSLFLVLFLGIVSLSVCEDEKREEGEEEEEKREEEEGKEENEEGNGEHKEKRFLGALIKAVAKTVLPMVAKALNPGQ</sequence>
<keyword evidence="3" id="KW-0964">Secreted</keyword>
<dbReference type="EMBL" id="KY748202">
    <property type="protein sequence ID" value="AVG44206.1"/>
    <property type="molecule type" value="mRNA"/>
</dbReference>
<reference evidence="9" key="1">
    <citation type="submission" date="2017-03" db="EMBL/GenBank/DDBJ databases">
        <title>Response of Hypsiboas raniceps to abiotic and biotic stresses: gene expression and MALDI-mass spectrometry imaging analysis of skin peptides.</title>
        <authorList>
            <person name="Barbosa E.A."/>
            <person name="Campos P.F."/>
            <person name="Andrade A.C."/>
            <person name="Bloch C."/>
        </authorList>
    </citation>
    <scope>NUCLEOTIDE SEQUENCE</scope>
</reference>
<evidence type="ECO:0000256" key="6">
    <source>
        <dbReference type="SAM" id="MobiDB-lite"/>
    </source>
</evidence>
<keyword evidence="5" id="KW-0929">Antimicrobial</keyword>
<feature type="chain" id="PRO_5014610518" evidence="7">
    <location>
        <begin position="23"/>
        <end position="82"/>
    </location>
</feature>
<dbReference type="InterPro" id="IPR016322">
    <property type="entry name" value="FSAP"/>
</dbReference>
<dbReference type="InterPro" id="IPR004275">
    <property type="entry name" value="Frog_antimicrobial_propeptide"/>
</dbReference>
<protein>
    <submittedName>
        <fullName evidence="9">Figainin-05</fullName>
    </submittedName>
</protein>
<evidence type="ECO:0000256" key="5">
    <source>
        <dbReference type="ARBA" id="ARBA00023022"/>
    </source>
</evidence>
<comment type="subcellular location">
    <subcellularLocation>
        <location evidence="1">Secreted</location>
    </subcellularLocation>
</comment>
<evidence type="ECO:0000256" key="7">
    <source>
        <dbReference type="SAM" id="SignalP"/>
    </source>
</evidence>
<name>A0A2L2DDF9_BOARA</name>
<proteinExistence type="evidence at transcript level"/>
<dbReference type="PIRSF" id="PIRSF001822">
    <property type="entry name" value="Dermaseptin_precursor"/>
    <property type="match status" value="1"/>
</dbReference>
<comment type="similarity">
    <text evidence="2">Belongs to the frog skin active peptide (FSAP) family. Dermaseptin subfamily.</text>
</comment>
<feature type="region of interest" description="Disordered" evidence="6">
    <location>
        <begin position="23"/>
        <end position="55"/>
    </location>
</feature>
<evidence type="ECO:0000259" key="8">
    <source>
        <dbReference type="Pfam" id="PF03032"/>
    </source>
</evidence>
<accession>A0A2L2DDF9</accession>
<dbReference type="GO" id="GO:0042742">
    <property type="term" value="P:defense response to bacterium"/>
    <property type="evidence" value="ECO:0007669"/>
    <property type="project" value="UniProtKB-KW"/>
</dbReference>
<evidence type="ECO:0000256" key="2">
    <source>
        <dbReference type="ARBA" id="ARBA00009076"/>
    </source>
</evidence>
<keyword evidence="4 7" id="KW-0732">Signal</keyword>
<dbReference type="Pfam" id="PF03032">
    <property type="entry name" value="FSAP_sig_propep"/>
    <property type="match status" value="1"/>
</dbReference>
<evidence type="ECO:0000256" key="3">
    <source>
        <dbReference type="ARBA" id="ARBA00022525"/>
    </source>
</evidence>
<evidence type="ECO:0000256" key="1">
    <source>
        <dbReference type="ARBA" id="ARBA00004613"/>
    </source>
</evidence>
<dbReference type="GO" id="GO:0005576">
    <property type="term" value="C:extracellular region"/>
    <property type="evidence" value="ECO:0007669"/>
    <property type="project" value="UniProtKB-SubCell"/>
</dbReference>
<feature type="signal peptide" evidence="7">
    <location>
        <begin position="1"/>
        <end position="22"/>
    </location>
</feature>
<dbReference type="AlphaFoldDB" id="A0A2L2DDF9"/>